<name>A0A9Q0JYS0_9MAGN</name>
<comment type="caution">
    <text evidence="2">The sequence shown here is derived from an EMBL/GenBank/DDBJ whole genome shotgun (WGS) entry which is preliminary data.</text>
</comment>
<feature type="region of interest" description="Disordered" evidence="1">
    <location>
        <begin position="49"/>
        <end position="73"/>
    </location>
</feature>
<dbReference type="Proteomes" id="UP001141806">
    <property type="component" value="Unassembled WGS sequence"/>
</dbReference>
<feature type="compositionally biased region" description="Basic residues" evidence="1">
    <location>
        <begin position="49"/>
        <end position="70"/>
    </location>
</feature>
<organism evidence="2 3">
    <name type="scientific">Protea cynaroides</name>
    <dbReference type="NCBI Taxonomy" id="273540"/>
    <lineage>
        <taxon>Eukaryota</taxon>
        <taxon>Viridiplantae</taxon>
        <taxon>Streptophyta</taxon>
        <taxon>Embryophyta</taxon>
        <taxon>Tracheophyta</taxon>
        <taxon>Spermatophyta</taxon>
        <taxon>Magnoliopsida</taxon>
        <taxon>Proteales</taxon>
        <taxon>Proteaceae</taxon>
        <taxon>Protea</taxon>
    </lineage>
</organism>
<reference evidence="2" key="1">
    <citation type="journal article" date="2023" name="Plant J.">
        <title>The genome of the king protea, Protea cynaroides.</title>
        <authorList>
            <person name="Chang J."/>
            <person name="Duong T.A."/>
            <person name="Schoeman C."/>
            <person name="Ma X."/>
            <person name="Roodt D."/>
            <person name="Barker N."/>
            <person name="Li Z."/>
            <person name="Van de Peer Y."/>
            <person name="Mizrachi E."/>
        </authorList>
    </citation>
    <scope>NUCLEOTIDE SEQUENCE</scope>
    <source>
        <tissue evidence="2">Young leaves</tissue>
    </source>
</reference>
<feature type="region of interest" description="Disordered" evidence="1">
    <location>
        <begin position="88"/>
        <end position="108"/>
    </location>
</feature>
<gene>
    <name evidence="2" type="ORF">NE237_011896</name>
</gene>
<dbReference type="EMBL" id="JAMYWD010000011">
    <property type="protein sequence ID" value="KAJ4955113.1"/>
    <property type="molecule type" value="Genomic_DNA"/>
</dbReference>
<accession>A0A9Q0JYS0</accession>
<dbReference type="AlphaFoldDB" id="A0A9Q0JYS0"/>
<evidence type="ECO:0000313" key="3">
    <source>
        <dbReference type="Proteomes" id="UP001141806"/>
    </source>
</evidence>
<proteinExistence type="predicted"/>
<keyword evidence="3" id="KW-1185">Reference proteome</keyword>
<sequence length="108" mass="12227">MGGFGYRSDLAEFSLSARRLPRPPRMTGRRPIRPLIFPSDLSLRKWQQRRLAKTVSKNKRTKRRKTKMMRLGKGSGFCYTGGYAAKNRSAGGVGRGRTEATTKRINPI</sequence>
<evidence type="ECO:0000256" key="1">
    <source>
        <dbReference type="SAM" id="MobiDB-lite"/>
    </source>
</evidence>
<evidence type="ECO:0000313" key="2">
    <source>
        <dbReference type="EMBL" id="KAJ4955113.1"/>
    </source>
</evidence>
<protein>
    <submittedName>
        <fullName evidence="2">Uncharacterized protein</fullName>
    </submittedName>
</protein>